<gene>
    <name evidence="1" type="ORF">RAE19_03130</name>
</gene>
<reference evidence="1 2" key="1">
    <citation type="submission" date="2023-08" db="EMBL/GenBank/DDBJ databases">
        <title>Rhodoferax potami sp. nov. and Rhodoferax mekongensis sp. nov., isolated from the Mekong River in Thailand.</title>
        <authorList>
            <person name="Kitikhun S."/>
            <person name="Charoenyingcharoen P."/>
            <person name="Siriarchawattana P."/>
            <person name="Likhitrattanapisal S."/>
            <person name="Nilsakha T."/>
            <person name="Chanpet A."/>
            <person name="Rattanawaree P."/>
            <person name="Ingsriswang S."/>
        </authorList>
    </citation>
    <scope>NUCLEOTIDE SEQUENCE [LARGE SCALE GENOMIC DNA]</scope>
    <source>
        <strain evidence="1 2">TBRC 17660</strain>
    </source>
</reference>
<protein>
    <submittedName>
        <fullName evidence="1">Uncharacterized protein</fullName>
    </submittedName>
</protein>
<dbReference type="RefSeq" id="WP_313873547.1">
    <property type="nucleotide sequence ID" value="NZ_JAVBIK010000001.1"/>
</dbReference>
<comment type="caution">
    <text evidence="1">The sequence shown here is derived from an EMBL/GenBank/DDBJ whole genome shotgun (WGS) entry which is preliminary data.</text>
</comment>
<evidence type="ECO:0000313" key="1">
    <source>
        <dbReference type="EMBL" id="MDT7517740.1"/>
    </source>
</evidence>
<proteinExistence type="predicted"/>
<accession>A0ABU3KIZ6</accession>
<evidence type="ECO:0000313" key="2">
    <source>
        <dbReference type="Proteomes" id="UP001321700"/>
    </source>
</evidence>
<name>A0ABU3KIZ6_9BURK</name>
<sequence>MALVERIQAAVARTELLPFKVEIATEAQLDGVIVKRSLDLIQLWNANAAWI</sequence>
<dbReference type="Proteomes" id="UP001321700">
    <property type="component" value="Unassembled WGS sequence"/>
</dbReference>
<dbReference type="EMBL" id="JAVBIK010000001">
    <property type="protein sequence ID" value="MDT7517740.1"/>
    <property type="molecule type" value="Genomic_DNA"/>
</dbReference>
<keyword evidence="2" id="KW-1185">Reference proteome</keyword>
<organism evidence="1 2">
    <name type="scientific">Rhodoferax potami</name>
    <dbReference type="NCBI Taxonomy" id="3068338"/>
    <lineage>
        <taxon>Bacteria</taxon>
        <taxon>Pseudomonadati</taxon>
        <taxon>Pseudomonadota</taxon>
        <taxon>Betaproteobacteria</taxon>
        <taxon>Burkholderiales</taxon>
        <taxon>Comamonadaceae</taxon>
        <taxon>Rhodoferax</taxon>
    </lineage>
</organism>